<evidence type="ECO:0000313" key="3">
    <source>
        <dbReference type="Proteomes" id="UP000287972"/>
    </source>
</evidence>
<dbReference type="EMBL" id="NKCL01000066">
    <property type="protein sequence ID" value="RSL84518.1"/>
    <property type="molecule type" value="Genomic_DNA"/>
</dbReference>
<evidence type="ECO:0000256" key="1">
    <source>
        <dbReference type="SAM" id="MobiDB-lite"/>
    </source>
</evidence>
<evidence type="ECO:0000313" key="2">
    <source>
        <dbReference type="EMBL" id="RSL84518.1"/>
    </source>
</evidence>
<organism evidence="2 3">
    <name type="scientific">Fusarium floridanum</name>
    <dbReference type="NCBI Taxonomy" id="1325733"/>
    <lineage>
        <taxon>Eukaryota</taxon>
        <taxon>Fungi</taxon>
        <taxon>Dikarya</taxon>
        <taxon>Ascomycota</taxon>
        <taxon>Pezizomycotina</taxon>
        <taxon>Sordariomycetes</taxon>
        <taxon>Hypocreomycetidae</taxon>
        <taxon>Hypocreales</taxon>
        <taxon>Nectriaceae</taxon>
        <taxon>Fusarium</taxon>
        <taxon>Fusarium solani species complex</taxon>
    </lineage>
</organism>
<dbReference type="AlphaFoldDB" id="A0A428S3Y1"/>
<accession>A0A428S3Y1</accession>
<gene>
    <name evidence="2" type="ORF">CEP51_003846</name>
</gene>
<sequence>MERARPLLDCSEYPLGIRLNLSSREQKREKIKELLGDDRLSLRRGTKRKREEVYEEELMEEDEEGEHGDYDQVEDTGERLLEVSKHNSGRECYRLRPDVWTSHGKWNNNYRHLEGVVKEIAGAGGNNGRVTIRPWVSWITINGTRLQTGFITQQADDY</sequence>
<dbReference type="Proteomes" id="UP000287972">
    <property type="component" value="Unassembled WGS sequence"/>
</dbReference>
<feature type="region of interest" description="Disordered" evidence="1">
    <location>
        <begin position="51"/>
        <end position="72"/>
    </location>
</feature>
<proteinExistence type="predicted"/>
<keyword evidence="3" id="KW-1185">Reference proteome</keyword>
<name>A0A428S3Y1_9HYPO</name>
<reference evidence="2 3" key="1">
    <citation type="submission" date="2017-06" db="EMBL/GenBank/DDBJ databases">
        <title>Comparative genomic analysis of Ambrosia Fusariam Clade fungi.</title>
        <authorList>
            <person name="Stajich J.E."/>
            <person name="Carrillo J."/>
            <person name="Kijimoto T."/>
            <person name="Eskalen A."/>
            <person name="O'Donnell K."/>
            <person name="Kasson M."/>
        </authorList>
    </citation>
    <scope>NUCLEOTIDE SEQUENCE [LARGE SCALE GENOMIC DNA]</scope>
    <source>
        <strain evidence="2 3">NRRL62606</strain>
    </source>
</reference>
<feature type="compositionally biased region" description="Acidic residues" evidence="1">
    <location>
        <begin position="53"/>
        <end position="72"/>
    </location>
</feature>
<comment type="caution">
    <text evidence="2">The sequence shown here is derived from an EMBL/GenBank/DDBJ whole genome shotgun (WGS) entry which is preliminary data.</text>
</comment>
<protein>
    <submittedName>
        <fullName evidence="2">Uncharacterized protein</fullName>
    </submittedName>
</protein>